<evidence type="ECO:0000313" key="1">
    <source>
        <dbReference type="EMBL" id="CAG8723243.1"/>
    </source>
</evidence>
<accession>A0ACA9PUH7</accession>
<feature type="non-terminal residue" evidence="1">
    <location>
        <position position="1"/>
    </location>
</feature>
<comment type="caution">
    <text evidence="1">The sequence shown here is derived from an EMBL/GenBank/DDBJ whole genome shotgun (WGS) entry which is preliminary data.</text>
</comment>
<evidence type="ECO:0000313" key="2">
    <source>
        <dbReference type="Proteomes" id="UP000789920"/>
    </source>
</evidence>
<gene>
    <name evidence="1" type="ORF">RPERSI_LOCUS11477</name>
</gene>
<sequence length="264" mass="30113">LPISELKCDNQIYAQRIDPCKLHDPSHGNRSDRRGKSKQIVKKVYKTAIDVACRPFIHPNSKEAVQISWEHIEEERITIGELYLELTGLLKNVNPDKFISTESSSCPETSNVTIKSQMTELKLYDDIFNEKILPVEEGIRLHRTETKSLDKTKALKIFKMAADGGNADAQLLYAFTLPKTKKNRENFLSYLKKAADNGKDIAMYHLADIYLNGKRNIPCNKQLGLRYLKLSALKKNELSLRLVKAMNVNIYDSNDFNDSDDSSF</sequence>
<protein>
    <submittedName>
        <fullName evidence="1">21279_t:CDS:1</fullName>
    </submittedName>
</protein>
<dbReference type="Proteomes" id="UP000789920">
    <property type="component" value="Unassembled WGS sequence"/>
</dbReference>
<proteinExistence type="predicted"/>
<reference evidence="1" key="1">
    <citation type="submission" date="2021-06" db="EMBL/GenBank/DDBJ databases">
        <authorList>
            <person name="Kallberg Y."/>
            <person name="Tangrot J."/>
            <person name="Rosling A."/>
        </authorList>
    </citation>
    <scope>NUCLEOTIDE SEQUENCE</scope>
    <source>
        <strain evidence="1">MA461A</strain>
    </source>
</reference>
<keyword evidence="2" id="KW-1185">Reference proteome</keyword>
<organism evidence="1 2">
    <name type="scientific">Racocetra persica</name>
    <dbReference type="NCBI Taxonomy" id="160502"/>
    <lineage>
        <taxon>Eukaryota</taxon>
        <taxon>Fungi</taxon>
        <taxon>Fungi incertae sedis</taxon>
        <taxon>Mucoromycota</taxon>
        <taxon>Glomeromycotina</taxon>
        <taxon>Glomeromycetes</taxon>
        <taxon>Diversisporales</taxon>
        <taxon>Gigasporaceae</taxon>
        <taxon>Racocetra</taxon>
    </lineage>
</organism>
<dbReference type="EMBL" id="CAJVQC010023663">
    <property type="protein sequence ID" value="CAG8723243.1"/>
    <property type="molecule type" value="Genomic_DNA"/>
</dbReference>
<name>A0ACA9PUH7_9GLOM</name>